<keyword evidence="4 14" id="KW-0645">Protease</keyword>
<feature type="transmembrane region" description="Helical" evidence="14">
    <location>
        <begin position="100"/>
        <end position="122"/>
    </location>
</feature>
<dbReference type="InterPro" id="IPR046342">
    <property type="entry name" value="CBS_dom_sf"/>
</dbReference>
<evidence type="ECO:0000256" key="4">
    <source>
        <dbReference type="ARBA" id="ARBA00022670"/>
    </source>
</evidence>
<evidence type="ECO:0000256" key="5">
    <source>
        <dbReference type="ARBA" id="ARBA00022692"/>
    </source>
</evidence>
<keyword evidence="7" id="KW-0677">Repeat</keyword>
<evidence type="ECO:0000256" key="6">
    <source>
        <dbReference type="ARBA" id="ARBA00022723"/>
    </source>
</evidence>
<evidence type="ECO:0000256" key="8">
    <source>
        <dbReference type="ARBA" id="ARBA00022801"/>
    </source>
</evidence>
<keyword evidence="11 14" id="KW-0482">Metalloprotease</keyword>
<dbReference type="GO" id="GO:0006508">
    <property type="term" value="P:proteolysis"/>
    <property type="evidence" value="ECO:0007669"/>
    <property type="project" value="UniProtKB-KW"/>
</dbReference>
<dbReference type="CDD" id="cd06164">
    <property type="entry name" value="S2P-M50_SpoIVFB_CBS"/>
    <property type="match status" value="1"/>
</dbReference>
<evidence type="ECO:0000256" key="15">
    <source>
        <dbReference type="PIRSR" id="PIRSR006404-1"/>
    </source>
</evidence>
<dbReference type="RefSeq" id="WP_013764518.1">
    <property type="nucleotide sequence ID" value="NC_015510.1"/>
</dbReference>
<dbReference type="AlphaFoldDB" id="F4KQH6"/>
<comment type="similarity">
    <text evidence="2 14">Belongs to the peptidase M50B family.</text>
</comment>
<evidence type="ECO:0000256" key="12">
    <source>
        <dbReference type="ARBA" id="ARBA00023122"/>
    </source>
</evidence>
<keyword evidence="6 14" id="KW-0479">Metal-binding</keyword>
<evidence type="ECO:0000256" key="7">
    <source>
        <dbReference type="ARBA" id="ARBA00022737"/>
    </source>
</evidence>
<evidence type="ECO:0000256" key="14">
    <source>
        <dbReference type="PIRNR" id="PIRNR006404"/>
    </source>
</evidence>
<keyword evidence="9 14" id="KW-0862">Zinc</keyword>
<dbReference type="eggNOG" id="COG1994">
    <property type="taxonomic scope" value="Bacteria"/>
</dbReference>
<dbReference type="STRING" id="760192.Halhy_2080"/>
<evidence type="ECO:0000313" key="18">
    <source>
        <dbReference type="EMBL" id="AEE49965.1"/>
    </source>
</evidence>
<dbReference type="KEGG" id="hhy:Halhy_2080"/>
<accession>F4KQH6</accession>
<evidence type="ECO:0000256" key="9">
    <source>
        <dbReference type="ARBA" id="ARBA00022833"/>
    </source>
</evidence>
<keyword evidence="12" id="KW-0129">CBS domain</keyword>
<keyword evidence="5 14" id="KW-0812">Transmembrane</keyword>
<keyword evidence="8 14" id="KW-0378">Hydrolase</keyword>
<evidence type="ECO:0000313" key="19">
    <source>
        <dbReference type="Proteomes" id="UP000008461"/>
    </source>
</evidence>
<protein>
    <recommendedName>
        <fullName evidence="14">Zinc metalloprotease</fullName>
    </recommendedName>
</protein>
<gene>
    <name evidence="18" type="ordered locus">Halhy_2080</name>
</gene>
<comment type="caution">
    <text evidence="14">Lacks conserved residue(s) required for the propagation of feature annotation.</text>
</comment>
<evidence type="ECO:0000256" key="10">
    <source>
        <dbReference type="ARBA" id="ARBA00022989"/>
    </source>
</evidence>
<keyword evidence="10 14" id="KW-1133">Transmembrane helix</keyword>
<reference key="2">
    <citation type="submission" date="2011-04" db="EMBL/GenBank/DDBJ databases">
        <title>Complete sequence of chromosome of Haliscomenobacter hydrossis DSM 1100.</title>
        <authorList>
            <consortium name="US DOE Joint Genome Institute (JGI-PGF)"/>
            <person name="Lucas S."/>
            <person name="Han J."/>
            <person name="Lapidus A."/>
            <person name="Bruce D."/>
            <person name="Goodwin L."/>
            <person name="Pitluck S."/>
            <person name="Peters L."/>
            <person name="Kyrpides N."/>
            <person name="Mavromatis K."/>
            <person name="Ivanova N."/>
            <person name="Ovchinnikova G."/>
            <person name="Pagani I."/>
            <person name="Daligault H."/>
            <person name="Detter J.C."/>
            <person name="Han C."/>
            <person name="Land M."/>
            <person name="Hauser L."/>
            <person name="Markowitz V."/>
            <person name="Cheng J.-F."/>
            <person name="Hugenholtz P."/>
            <person name="Woyke T."/>
            <person name="Wu D."/>
            <person name="Verbarg S."/>
            <person name="Frueling A."/>
            <person name="Brambilla E."/>
            <person name="Klenk H.-P."/>
            <person name="Eisen J.A."/>
        </authorList>
    </citation>
    <scope>NUCLEOTIDE SEQUENCE</scope>
    <source>
        <strain>DSM 1100</strain>
    </source>
</reference>
<feature type="domain" description="Peptidase M50" evidence="17">
    <location>
        <begin position="49"/>
        <end position="208"/>
    </location>
</feature>
<feature type="binding site" evidence="16">
    <location>
        <position position="177"/>
    </location>
    <ligand>
        <name>Zn(2+)</name>
        <dbReference type="ChEBI" id="CHEBI:29105"/>
        <note>catalytic</note>
    </ligand>
</feature>
<feature type="active site" evidence="15">
    <location>
        <position position="61"/>
    </location>
</feature>
<dbReference type="Gene3D" id="3.10.580.10">
    <property type="entry name" value="CBS-domain"/>
    <property type="match status" value="1"/>
</dbReference>
<dbReference type="Proteomes" id="UP000008461">
    <property type="component" value="Chromosome"/>
</dbReference>
<reference evidence="18 19" key="1">
    <citation type="journal article" date="2011" name="Stand. Genomic Sci.">
        <title>Complete genome sequence of Haliscomenobacter hydrossis type strain (O).</title>
        <authorList>
            <consortium name="US DOE Joint Genome Institute (JGI-PGF)"/>
            <person name="Daligault H."/>
            <person name="Lapidus A."/>
            <person name="Zeytun A."/>
            <person name="Nolan M."/>
            <person name="Lucas S."/>
            <person name="Del Rio T.G."/>
            <person name="Tice H."/>
            <person name="Cheng J.F."/>
            <person name="Tapia R."/>
            <person name="Han C."/>
            <person name="Goodwin L."/>
            <person name="Pitluck S."/>
            <person name="Liolios K."/>
            <person name="Pagani I."/>
            <person name="Ivanova N."/>
            <person name="Huntemann M."/>
            <person name="Mavromatis K."/>
            <person name="Mikhailova N."/>
            <person name="Pati A."/>
            <person name="Chen A."/>
            <person name="Palaniappan K."/>
            <person name="Land M."/>
            <person name="Hauser L."/>
            <person name="Brambilla E.M."/>
            <person name="Rohde M."/>
            <person name="Verbarg S."/>
            <person name="Goker M."/>
            <person name="Bristow J."/>
            <person name="Eisen J.A."/>
            <person name="Markowitz V."/>
            <person name="Hugenholtz P."/>
            <person name="Kyrpides N.C."/>
            <person name="Klenk H.P."/>
            <person name="Woyke T."/>
        </authorList>
    </citation>
    <scope>NUCLEOTIDE SEQUENCE [LARGE SCALE GENOMIC DNA]</scope>
    <source>
        <strain evidence="19">ATCC 27775 / DSM 1100 / LMG 10767 / O</strain>
    </source>
</reference>
<evidence type="ECO:0000259" key="17">
    <source>
        <dbReference type="Pfam" id="PF02163"/>
    </source>
</evidence>
<dbReference type="eggNOG" id="COG0517">
    <property type="taxonomic scope" value="Bacteria"/>
</dbReference>
<evidence type="ECO:0000256" key="3">
    <source>
        <dbReference type="ARBA" id="ARBA00022475"/>
    </source>
</evidence>
<comment type="subcellular location">
    <subcellularLocation>
        <location evidence="1">Cell membrane</location>
        <topology evidence="1">Multi-pass membrane protein</topology>
    </subcellularLocation>
</comment>
<keyword evidence="3" id="KW-1003">Cell membrane</keyword>
<evidence type="ECO:0000256" key="1">
    <source>
        <dbReference type="ARBA" id="ARBA00004651"/>
    </source>
</evidence>
<dbReference type="SUPFAM" id="SSF54631">
    <property type="entry name" value="CBS-domain pair"/>
    <property type="match status" value="1"/>
</dbReference>
<feature type="binding site" evidence="16">
    <location>
        <position position="64"/>
    </location>
    <ligand>
        <name>Zn(2+)</name>
        <dbReference type="ChEBI" id="CHEBI:29105"/>
        <note>catalytic</note>
    </ligand>
</feature>
<dbReference type="GO" id="GO:0005886">
    <property type="term" value="C:plasma membrane"/>
    <property type="evidence" value="ECO:0007669"/>
    <property type="project" value="UniProtKB-SubCell"/>
</dbReference>
<dbReference type="GO" id="GO:0046872">
    <property type="term" value="F:metal ion binding"/>
    <property type="evidence" value="ECO:0007669"/>
    <property type="project" value="UniProtKB-UniRule"/>
</dbReference>
<dbReference type="HOGENOM" id="CLU_037123_1_2_10"/>
<feature type="binding site" evidence="16">
    <location>
        <position position="60"/>
    </location>
    <ligand>
        <name>Zn(2+)</name>
        <dbReference type="ChEBI" id="CHEBI:29105"/>
        <note>catalytic</note>
    </ligand>
</feature>
<evidence type="ECO:0000256" key="13">
    <source>
        <dbReference type="ARBA" id="ARBA00023136"/>
    </source>
</evidence>
<dbReference type="PANTHER" id="PTHR39188:SF3">
    <property type="entry name" value="STAGE IV SPORULATION PROTEIN FB"/>
    <property type="match status" value="1"/>
</dbReference>
<comment type="cofactor">
    <cofactor evidence="14 16">
        <name>Zn(2+)</name>
        <dbReference type="ChEBI" id="CHEBI:29105"/>
    </cofactor>
    <text evidence="14 16">Binds 1 zinc ion per subunit.</text>
</comment>
<sequence>MTGAFRIARVFGIPVRVHWSFFVLVLGYVLYAGYDTDWDKMAMLWSGIFVLVLFFLVVLHEFGHALTARRYGVTTRDIILLPIGGVARLDHLPEKPAHEFWVAIAGPLVNVAIAALFSLYLFNFTPDQRWEIVNGVVFSNGNYFLNEYSDLDRFLFFMAWLNVILATFNLIPAFPMDGGRILRALLSIGLGRLRATMVAARIGQALALGMIALGVWQTNPMYALIGLFILFTAENEYRSVRMEHLVGQLKVDQLMRGNFSRVYLSDAMSTVLEIHRLGLEKNFLVFDQWQNLMGVLPEFRLKEAHKKNDLQAPVSKYMLPDIHPLVSAENLRQAFGILQTSDAGALPVYNPWNRLVGVLDEYHFSQDLKKRMRGRKWF</sequence>
<proteinExistence type="inferred from homology"/>
<evidence type="ECO:0000256" key="11">
    <source>
        <dbReference type="ARBA" id="ARBA00023049"/>
    </source>
</evidence>
<dbReference type="GO" id="GO:0008237">
    <property type="term" value="F:metallopeptidase activity"/>
    <property type="evidence" value="ECO:0007669"/>
    <property type="project" value="UniProtKB-UniRule"/>
</dbReference>
<keyword evidence="19" id="KW-1185">Reference proteome</keyword>
<keyword evidence="13 14" id="KW-0472">Membrane</keyword>
<dbReference type="PIRSF" id="PIRSF006404">
    <property type="entry name" value="UCP006404_Pept_M50_CBS"/>
    <property type="match status" value="1"/>
</dbReference>
<evidence type="ECO:0000256" key="16">
    <source>
        <dbReference type="PIRSR" id="PIRSR006404-2"/>
    </source>
</evidence>
<feature type="transmembrane region" description="Helical" evidence="14">
    <location>
        <begin position="154"/>
        <end position="174"/>
    </location>
</feature>
<feature type="transmembrane region" description="Helical" evidence="14">
    <location>
        <begin position="7"/>
        <end position="31"/>
    </location>
</feature>
<dbReference type="InterPro" id="IPR008915">
    <property type="entry name" value="Peptidase_M50"/>
</dbReference>
<dbReference type="Pfam" id="PF02163">
    <property type="entry name" value="Peptidase_M50"/>
    <property type="match status" value="1"/>
</dbReference>
<organism evidence="18 19">
    <name type="scientific">Haliscomenobacter hydrossis (strain ATCC 27775 / DSM 1100 / LMG 10767 / O)</name>
    <dbReference type="NCBI Taxonomy" id="760192"/>
    <lineage>
        <taxon>Bacteria</taxon>
        <taxon>Pseudomonadati</taxon>
        <taxon>Bacteroidota</taxon>
        <taxon>Saprospiria</taxon>
        <taxon>Saprospirales</taxon>
        <taxon>Haliscomenobacteraceae</taxon>
        <taxon>Haliscomenobacter</taxon>
    </lineage>
</organism>
<dbReference type="OrthoDB" id="9800627at2"/>
<name>F4KQH6_HALH1</name>
<dbReference type="EMBL" id="CP002691">
    <property type="protein sequence ID" value="AEE49965.1"/>
    <property type="molecule type" value="Genomic_DNA"/>
</dbReference>
<feature type="transmembrane region" description="Helical" evidence="14">
    <location>
        <begin position="43"/>
        <end position="62"/>
    </location>
</feature>
<dbReference type="PANTHER" id="PTHR39188">
    <property type="entry name" value="MEMBRANE-ASSOCIATED ZINC METALLOPROTEASE M50B"/>
    <property type="match status" value="1"/>
</dbReference>
<evidence type="ECO:0000256" key="2">
    <source>
        <dbReference type="ARBA" id="ARBA00007931"/>
    </source>
</evidence>
<dbReference type="InterPro" id="IPR016483">
    <property type="entry name" value="UCP006404_Pept_M50_CBS"/>
</dbReference>